<feature type="region of interest" description="Disordered" evidence="1">
    <location>
        <begin position="108"/>
        <end position="132"/>
    </location>
</feature>
<accession>A0ABY6KMZ9</accession>
<dbReference type="PANTHER" id="PTHR46060:SF1">
    <property type="entry name" value="MARINER MOS1 TRANSPOSASE-LIKE PROTEIN"/>
    <property type="match status" value="1"/>
</dbReference>
<protein>
    <recommendedName>
        <fullName evidence="4">Mos1 transposase HTH domain-containing protein</fullName>
    </recommendedName>
</protein>
<sequence length="329" mass="38087">MEAPLKDCTTLEQRVVIRFLNAEGIQTSQICQRMKNIYNLAPSDYFLFGLLKKELKGKRFDSDEDVQKVVQEFFHTLPKSAYKEGIYKFPERWRRCIESQERLDKLRIEKKESKTSELGGDGESPTRRTDGRTKLSTIRGRWKTLMCNCSDIQNAPTKRTGRKRTANRNIIKYRLQRNSKVSMRKFARETGISKSSVHRIANRISTSRCTSSKRISSSRMITSVYGWRDVANSSIRATGQRLERIQFTDEKLFPIEQAHNHQMDRSWSAEAPDTSAIAEHRQNPQSVIVWAGIRVSDKTPSLVFVDQGVKINQEVYRLDILEAFVLSWS</sequence>
<dbReference type="Proteomes" id="UP001235939">
    <property type="component" value="Chromosome 06"/>
</dbReference>
<evidence type="ECO:0000256" key="1">
    <source>
        <dbReference type="SAM" id="MobiDB-lite"/>
    </source>
</evidence>
<dbReference type="EMBL" id="CP092868">
    <property type="protein sequence ID" value="UYV69197.1"/>
    <property type="molecule type" value="Genomic_DNA"/>
</dbReference>
<dbReference type="PANTHER" id="PTHR46060">
    <property type="entry name" value="MARINER MOS1 TRANSPOSASE-LIKE PROTEIN"/>
    <property type="match status" value="1"/>
</dbReference>
<dbReference type="Gene3D" id="3.30.420.10">
    <property type="entry name" value="Ribonuclease H-like superfamily/Ribonuclease H"/>
    <property type="match status" value="2"/>
</dbReference>
<proteinExistence type="predicted"/>
<name>A0ABY6KMZ9_9ARAC</name>
<keyword evidence="3" id="KW-1185">Reference proteome</keyword>
<dbReference type="InterPro" id="IPR052709">
    <property type="entry name" value="Transposase-MT_Hybrid"/>
</dbReference>
<evidence type="ECO:0008006" key="4">
    <source>
        <dbReference type="Google" id="ProtNLM"/>
    </source>
</evidence>
<organism evidence="2 3">
    <name type="scientific">Cordylochernes scorpioides</name>
    <dbReference type="NCBI Taxonomy" id="51811"/>
    <lineage>
        <taxon>Eukaryota</taxon>
        <taxon>Metazoa</taxon>
        <taxon>Ecdysozoa</taxon>
        <taxon>Arthropoda</taxon>
        <taxon>Chelicerata</taxon>
        <taxon>Arachnida</taxon>
        <taxon>Pseudoscorpiones</taxon>
        <taxon>Cheliferoidea</taxon>
        <taxon>Chernetidae</taxon>
        <taxon>Cordylochernes</taxon>
    </lineage>
</organism>
<gene>
    <name evidence="2" type="ORF">LAZ67_6002781</name>
</gene>
<reference evidence="2 3" key="1">
    <citation type="submission" date="2022-01" db="EMBL/GenBank/DDBJ databases">
        <title>A chromosomal length assembly of Cordylochernes scorpioides.</title>
        <authorList>
            <person name="Zeh D."/>
            <person name="Zeh J."/>
        </authorList>
    </citation>
    <scope>NUCLEOTIDE SEQUENCE [LARGE SCALE GENOMIC DNA]</scope>
    <source>
        <strain evidence="2">IN4F17</strain>
        <tissue evidence="2">Whole Body</tissue>
    </source>
</reference>
<evidence type="ECO:0000313" key="3">
    <source>
        <dbReference type="Proteomes" id="UP001235939"/>
    </source>
</evidence>
<evidence type="ECO:0000313" key="2">
    <source>
        <dbReference type="EMBL" id="UYV69197.1"/>
    </source>
</evidence>
<dbReference type="InterPro" id="IPR036397">
    <property type="entry name" value="RNaseH_sf"/>
</dbReference>